<comment type="caution">
    <text evidence="1">The sequence shown here is derived from an EMBL/GenBank/DDBJ whole genome shotgun (WGS) entry which is preliminary data.</text>
</comment>
<protein>
    <submittedName>
        <fullName evidence="1">Uncharacterized protein</fullName>
    </submittedName>
</protein>
<organism evidence="1 2">
    <name type="scientific">Peronosclerospora sorghi</name>
    <dbReference type="NCBI Taxonomy" id="230839"/>
    <lineage>
        <taxon>Eukaryota</taxon>
        <taxon>Sar</taxon>
        <taxon>Stramenopiles</taxon>
        <taxon>Oomycota</taxon>
        <taxon>Peronosporomycetes</taxon>
        <taxon>Peronosporales</taxon>
        <taxon>Peronosporaceae</taxon>
        <taxon>Peronosclerospora</taxon>
    </lineage>
</organism>
<evidence type="ECO:0000313" key="2">
    <source>
        <dbReference type="Proteomes" id="UP001163321"/>
    </source>
</evidence>
<gene>
    <name evidence="1" type="ORF">PsorP6_017015</name>
</gene>
<proteinExistence type="predicted"/>
<accession>A0ACC0WG61</accession>
<keyword evidence="2" id="KW-1185">Reference proteome</keyword>
<dbReference type="Proteomes" id="UP001163321">
    <property type="component" value="Chromosome 2"/>
</dbReference>
<dbReference type="EMBL" id="CM047581">
    <property type="protein sequence ID" value="KAI9917075.1"/>
    <property type="molecule type" value="Genomic_DNA"/>
</dbReference>
<evidence type="ECO:0000313" key="1">
    <source>
        <dbReference type="EMBL" id="KAI9917075.1"/>
    </source>
</evidence>
<name>A0ACC0WG61_9STRA</name>
<sequence>MTPLYRFINLRRVTACVRHASTVGATLSDAVQRLPHKEALRSIKQDVRWSFKELDAKVEELANGFLDLQFQAGDVVALWLPNNVENIVTQLAAARAGLTLALIEPEVSQAEELAFILKDSNASGLVFEPKIAGRNQTNIVQRLFPELDTFRERMEVFRPKNFRHLHSIITTSWDYVEGMINLSGMMLNSPEPYAMRAVNKILNEKTPLAVTYSQVQGQNPKKSAVFTHGDLLKRAKTLADSLRLTPTDKVLLTGEKIGLSLGPLAAICQSSQIVLPSNEFDEAALQQAMKIEHCSVVGSGFEHFKRL</sequence>
<reference evidence="1 2" key="1">
    <citation type="journal article" date="2022" name="bioRxiv">
        <title>The genome of the oomycete Peronosclerospora sorghi, a cosmopolitan pathogen of maize and sorghum, is inflated with dispersed pseudogenes.</title>
        <authorList>
            <person name="Fletcher K."/>
            <person name="Martin F."/>
            <person name="Isakeit T."/>
            <person name="Cavanaugh K."/>
            <person name="Magill C."/>
            <person name="Michelmore R."/>
        </authorList>
    </citation>
    <scope>NUCLEOTIDE SEQUENCE [LARGE SCALE GENOMIC DNA]</scope>
    <source>
        <strain evidence="1">P6</strain>
    </source>
</reference>